<dbReference type="GO" id="GO:0005783">
    <property type="term" value="C:endoplasmic reticulum"/>
    <property type="evidence" value="ECO:0007669"/>
    <property type="project" value="TreeGrafter"/>
</dbReference>
<feature type="signal peptide" evidence="4">
    <location>
        <begin position="1"/>
        <end position="27"/>
    </location>
</feature>
<dbReference type="Gene3D" id="1.10.238.10">
    <property type="entry name" value="EF-hand"/>
    <property type="match status" value="3"/>
</dbReference>
<dbReference type="PROSITE" id="PS50222">
    <property type="entry name" value="EF_HAND_2"/>
    <property type="match status" value="2"/>
</dbReference>
<dbReference type="PROSITE" id="PS00018">
    <property type="entry name" value="EF_HAND_1"/>
    <property type="match status" value="5"/>
</dbReference>
<evidence type="ECO:0000259" key="5">
    <source>
        <dbReference type="PROSITE" id="PS50222"/>
    </source>
</evidence>
<dbReference type="SMART" id="SM00054">
    <property type="entry name" value="EFh"/>
    <property type="match status" value="4"/>
</dbReference>
<dbReference type="Pfam" id="PF13202">
    <property type="entry name" value="EF-hand_5"/>
    <property type="match status" value="1"/>
</dbReference>
<reference evidence="6" key="1">
    <citation type="submission" date="2023-05" db="EMBL/GenBank/DDBJ databases">
        <title>Nepenthes gracilis genome sequencing.</title>
        <authorList>
            <person name="Fukushima K."/>
        </authorList>
    </citation>
    <scope>NUCLEOTIDE SEQUENCE</scope>
    <source>
        <strain evidence="6">SING2019-196</strain>
    </source>
</reference>
<keyword evidence="7" id="KW-1185">Reference proteome</keyword>
<evidence type="ECO:0000256" key="4">
    <source>
        <dbReference type="SAM" id="SignalP"/>
    </source>
</evidence>
<feature type="chain" id="PRO_5042173605" description="EF-hand domain-containing protein" evidence="4">
    <location>
        <begin position="28"/>
        <end position="353"/>
    </location>
</feature>
<accession>A0AAD3SUI7</accession>
<dbReference type="PANTHER" id="PTHR10827:SF98">
    <property type="entry name" value="45 KDA CALCIUM-BINDING PROTEIN"/>
    <property type="match status" value="1"/>
</dbReference>
<dbReference type="EMBL" id="BSYO01000019">
    <property type="protein sequence ID" value="GMH18348.1"/>
    <property type="molecule type" value="Genomic_DNA"/>
</dbReference>
<evidence type="ECO:0000256" key="1">
    <source>
        <dbReference type="ARBA" id="ARBA00022723"/>
    </source>
</evidence>
<keyword evidence="4" id="KW-0732">Signal</keyword>
<evidence type="ECO:0000256" key="3">
    <source>
        <dbReference type="ARBA" id="ARBA00022837"/>
    </source>
</evidence>
<dbReference type="AlphaFoldDB" id="A0AAD3SUI7"/>
<dbReference type="InterPro" id="IPR002048">
    <property type="entry name" value="EF_hand_dom"/>
</dbReference>
<dbReference type="PANTHER" id="PTHR10827">
    <property type="entry name" value="RETICULOCALBIN"/>
    <property type="match status" value="1"/>
</dbReference>
<evidence type="ECO:0000256" key="2">
    <source>
        <dbReference type="ARBA" id="ARBA00022737"/>
    </source>
</evidence>
<dbReference type="GO" id="GO:0005509">
    <property type="term" value="F:calcium ion binding"/>
    <property type="evidence" value="ECO:0007669"/>
    <property type="project" value="InterPro"/>
</dbReference>
<organism evidence="6 7">
    <name type="scientific">Nepenthes gracilis</name>
    <name type="common">Slender pitcher plant</name>
    <dbReference type="NCBI Taxonomy" id="150966"/>
    <lineage>
        <taxon>Eukaryota</taxon>
        <taxon>Viridiplantae</taxon>
        <taxon>Streptophyta</taxon>
        <taxon>Embryophyta</taxon>
        <taxon>Tracheophyta</taxon>
        <taxon>Spermatophyta</taxon>
        <taxon>Magnoliopsida</taxon>
        <taxon>eudicotyledons</taxon>
        <taxon>Gunneridae</taxon>
        <taxon>Pentapetalae</taxon>
        <taxon>Caryophyllales</taxon>
        <taxon>Nepenthaceae</taxon>
        <taxon>Nepenthes</taxon>
    </lineage>
</organism>
<sequence>MAKAVAYTLAAAAFILFVLLSHKPVKSNTHIPLGRRLGFKHPNFDPLITKLERKATGKRVTISHEIDSNDSVTLNDAISSDSDDDAEGDVYFDHNGRLNMTIRLMALFPLIDNLPKDGMVEFRELEAWNLKQATERLDYRTRRELMAHDEDGDGCISFKEYLPRFSDADIEKNNMEHGEAGWWKERFTNADADGDGLLNYEEFKSFLHPEDSSNEKIQEWLLQEKIRRMDRDNDRRLNFNEFRDVAYDIFRKYYEFQSHARGDVPSPEDEFAYLDVNKDRFLTVQELKPIRHYLSPGERDYASYFTTFLMQEADDNKDGKLTPEEMVNHEDAFYDAVYTEEDDEDDGDFHDEF</sequence>
<dbReference type="InterPro" id="IPR011992">
    <property type="entry name" value="EF-hand-dom_pair"/>
</dbReference>
<name>A0AAD3SUI7_NEPGR</name>
<dbReference type="Pfam" id="PF13499">
    <property type="entry name" value="EF-hand_7"/>
    <property type="match status" value="1"/>
</dbReference>
<evidence type="ECO:0000313" key="6">
    <source>
        <dbReference type="EMBL" id="GMH18348.1"/>
    </source>
</evidence>
<dbReference type="InterPro" id="IPR018247">
    <property type="entry name" value="EF_Hand_1_Ca_BS"/>
</dbReference>
<gene>
    <name evidence="6" type="ORF">Nepgr_020189</name>
</gene>
<proteinExistence type="predicted"/>
<keyword evidence="3" id="KW-0106">Calcium</keyword>
<protein>
    <recommendedName>
        <fullName evidence="5">EF-hand domain-containing protein</fullName>
    </recommendedName>
</protein>
<dbReference type="SUPFAM" id="SSF47473">
    <property type="entry name" value="EF-hand"/>
    <property type="match status" value="2"/>
</dbReference>
<dbReference type="Proteomes" id="UP001279734">
    <property type="component" value="Unassembled WGS sequence"/>
</dbReference>
<comment type="caution">
    <text evidence="6">The sequence shown here is derived from an EMBL/GenBank/DDBJ whole genome shotgun (WGS) entry which is preliminary data.</text>
</comment>
<feature type="domain" description="EF-hand" evidence="5">
    <location>
        <begin position="222"/>
        <end position="252"/>
    </location>
</feature>
<evidence type="ECO:0000313" key="7">
    <source>
        <dbReference type="Proteomes" id="UP001279734"/>
    </source>
</evidence>
<feature type="domain" description="EF-hand" evidence="5">
    <location>
        <begin position="178"/>
        <end position="213"/>
    </location>
</feature>
<keyword evidence="2" id="KW-0677">Repeat</keyword>
<keyword evidence="1" id="KW-0479">Metal-binding</keyword>